<name>A0A0N4W1V7_HAEPC</name>
<evidence type="ECO:0000313" key="2">
    <source>
        <dbReference type="Proteomes" id="UP000268014"/>
    </source>
</evidence>
<dbReference type="AlphaFoldDB" id="A0A0N4W1V7"/>
<evidence type="ECO:0000313" key="3">
    <source>
        <dbReference type="WBParaSite" id="HPLM_0000365801-mRNA-1"/>
    </source>
</evidence>
<accession>A0A0N4W1V7</accession>
<gene>
    <name evidence="1" type="ORF">HPLM_LOCUS3650</name>
</gene>
<dbReference type="WBParaSite" id="HPLM_0000365801-mRNA-1">
    <property type="protein sequence ID" value="HPLM_0000365801-mRNA-1"/>
    <property type="gene ID" value="HPLM_0000365801"/>
</dbReference>
<evidence type="ECO:0000313" key="1">
    <source>
        <dbReference type="EMBL" id="VDO21387.1"/>
    </source>
</evidence>
<dbReference type="OMA" id="HRIDFLY"/>
<proteinExistence type="predicted"/>
<dbReference type="OrthoDB" id="5873276at2759"/>
<organism evidence="3">
    <name type="scientific">Haemonchus placei</name>
    <name type="common">Barber's pole worm</name>
    <dbReference type="NCBI Taxonomy" id="6290"/>
    <lineage>
        <taxon>Eukaryota</taxon>
        <taxon>Metazoa</taxon>
        <taxon>Ecdysozoa</taxon>
        <taxon>Nematoda</taxon>
        <taxon>Chromadorea</taxon>
        <taxon>Rhabditida</taxon>
        <taxon>Rhabditina</taxon>
        <taxon>Rhabditomorpha</taxon>
        <taxon>Strongyloidea</taxon>
        <taxon>Trichostrongylidae</taxon>
        <taxon>Haemonchus</taxon>
    </lineage>
</organism>
<sequence length="204" mass="23142">MWSTQIRNLCDTSPDLERESAVPRTMVNILTVTSVSLLLLQTNSFLATDGGKEVMDSVYDETLHFEDEPSFNLTSEQIKNYYEKDSIEKWNKTRDLTAMVLPYRKSKPQSGSSYRTDTNVKKRSRLAMTVLGVSPKWRSSSDSGIELPSKDVAPVRAMTADPEITLFMNHTPILDTKNTKPHRIDFLYTNTNQSGDKKIQGNSR</sequence>
<keyword evidence="2" id="KW-1185">Reference proteome</keyword>
<dbReference type="EMBL" id="UZAF01016137">
    <property type="protein sequence ID" value="VDO21387.1"/>
    <property type="molecule type" value="Genomic_DNA"/>
</dbReference>
<reference evidence="1 2" key="2">
    <citation type="submission" date="2018-11" db="EMBL/GenBank/DDBJ databases">
        <authorList>
            <consortium name="Pathogen Informatics"/>
        </authorList>
    </citation>
    <scope>NUCLEOTIDE SEQUENCE [LARGE SCALE GENOMIC DNA]</scope>
    <source>
        <strain evidence="1 2">MHpl1</strain>
    </source>
</reference>
<protein>
    <submittedName>
        <fullName evidence="1 3">Uncharacterized protein</fullName>
    </submittedName>
</protein>
<reference evidence="3" key="1">
    <citation type="submission" date="2017-02" db="UniProtKB">
        <authorList>
            <consortium name="WormBaseParasite"/>
        </authorList>
    </citation>
    <scope>IDENTIFICATION</scope>
</reference>
<dbReference type="Proteomes" id="UP000268014">
    <property type="component" value="Unassembled WGS sequence"/>
</dbReference>